<dbReference type="GO" id="GO:0022857">
    <property type="term" value="F:transmembrane transporter activity"/>
    <property type="evidence" value="ECO:0007669"/>
    <property type="project" value="InterPro"/>
</dbReference>
<evidence type="ECO:0000256" key="6">
    <source>
        <dbReference type="SAM" id="Phobius"/>
    </source>
</evidence>
<evidence type="ECO:0000256" key="2">
    <source>
        <dbReference type="ARBA" id="ARBA00022475"/>
    </source>
</evidence>
<evidence type="ECO:0000313" key="9">
    <source>
        <dbReference type="EMBL" id="MDO7855291.1"/>
    </source>
</evidence>
<organism evidence="8 10">
    <name type="scientific">Providencia huashanensis</name>
    <dbReference type="NCBI Taxonomy" id="3037798"/>
    <lineage>
        <taxon>Bacteria</taxon>
        <taxon>Pseudomonadati</taxon>
        <taxon>Pseudomonadota</taxon>
        <taxon>Gammaproteobacteria</taxon>
        <taxon>Enterobacterales</taxon>
        <taxon>Morganellaceae</taxon>
        <taxon>Providencia</taxon>
    </lineage>
</organism>
<keyword evidence="4 6" id="KW-1133">Transmembrane helix</keyword>
<sequence length="392" mass="41104">MRINTALLALAIGAFAIGATEFSPMGMLPYIAQNIQVDIPSVGSIVVIYALGVMIGAPIMTLLLANRRPKMALIFLMSIFTIGNLLSAMSPDLVTLSLSRFITSLNHGAFFGLGAMVAASVVPTGKQASAIAAMFMGLTIANIGGVPLMTKLTQMIGWRQAFYLISALGILTIISLVLALPSHLTGKKVNVKSELAILRRPQVLLGMLSTVLGASAMFTLYTYITPMLMEFIQASDQMITIMLVIIGIGFTIGNYIGGLFADKSLFGTLIVFFIMLASSMAIFPFIAVNSIGAGAGLLFWSIFSFGIVPPIQMLVMNAATGAQALASSVNIGAFNLGNAIGAAIGGVILSHGYSYSMISFIGALIAVLGISVILVISRRNANTKLVTEVACS</sequence>
<evidence type="ECO:0000259" key="7">
    <source>
        <dbReference type="PROSITE" id="PS50850"/>
    </source>
</evidence>
<dbReference type="EMBL" id="JAUQTG010000001">
    <property type="protein sequence ID" value="MDO7855291.1"/>
    <property type="molecule type" value="Genomic_DNA"/>
</dbReference>
<feature type="transmembrane region" description="Helical" evidence="6">
    <location>
        <begin position="203"/>
        <end position="224"/>
    </location>
</feature>
<keyword evidence="2" id="KW-1003">Cell membrane</keyword>
<dbReference type="PANTHER" id="PTHR43124:SF8">
    <property type="entry name" value="INNER MEMBRANE TRANSPORT PROTEIN YDHP"/>
    <property type="match status" value="1"/>
</dbReference>
<accession>A0AA42K0H9</accession>
<feature type="transmembrane region" description="Helical" evidence="6">
    <location>
        <begin position="71"/>
        <end position="89"/>
    </location>
</feature>
<dbReference type="PANTHER" id="PTHR43124">
    <property type="entry name" value="PURINE EFFLUX PUMP PBUE"/>
    <property type="match status" value="1"/>
</dbReference>
<comment type="subcellular location">
    <subcellularLocation>
        <location evidence="1">Cell membrane</location>
        <topology evidence="1">Multi-pass membrane protein</topology>
    </subcellularLocation>
</comment>
<evidence type="ECO:0000256" key="5">
    <source>
        <dbReference type="ARBA" id="ARBA00023136"/>
    </source>
</evidence>
<evidence type="ECO:0000256" key="4">
    <source>
        <dbReference type="ARBA" id="ARBA00022989"/>
    </source>
</evidence>
<dbReference type="CDD" id="cd17324">
    <property type="entry name" value="MFS_NepI_like"/>
    <property type="match status" value="1"/>
</dbReference>
<dbReference type="AlphaFoldDB" id="A0AA42K0H9"/>
<evidence type="ECO:0000313" key="8">
    <source>
        <dbReference type="EMBL" id="MDG4694832.1"/>
    </source>
</evidence>
<feature type="transmembrane region" description="Helical" evidence="6">
    <location>
        <begin position="239"/>
        <end position="257"/>
    </location>
</feature>
<feature type="transmembrane region" description="Helical" evidence="6">
    <location>
        <begin position="269"/>
        <end position="291"/>
    </location>
</feature>
<feature type="transmembrane region" description="Helical" evidence="6">
    <location>
        <begin position="42"/>
        <end position="64"/>
    </location>
</feature>
<keyword evidence="11" id="KW-1185">Reference proteome</keyword>
<evidence type="ECO:0000256" key="3">
    <source>
        <dbReference type="ARBA" id="ARBA00022692"/>
    </source>
</evidence>
<feature type="transmembrane region" description="Helical" evidence="6">
    <location>
        <begin position="297"/>
        <end position="319"/>
    </location>
</feature>
<reference evidence="9" key="2">
    <citation type="submission" date="2023-07" db="EMBL/GenBank/DDBJ databases">
        <authorList>
            <person name="Yang W."/>
            <person name="Chen J."/>
            <person name="Ji P."/>
            <person name="Hu F."/>
        </authorList>
    </citation>
    <scope>NUCLEOTIDE SEQUENCE</scope>
    <source>
        <strain evidence="9">CRE-138-0111</strain>
    </source>
</reference>
<evidence type="ECO:0000313" key="10">
    <source>
        <dbReference type="Proteomes" id="UP001156701"/>
    </source>
</evidence>
<dbReference type="InterPro" id="IPR020846">
    <property type="entry name" value="MFS_dom"/>
</dbReference>
<proteinExistence type="predicted"/>
<dbReference type="Proteomes" id="UP001156701">
    <property type="component" value="Unassembled WGS sequence"/>
</dbReference>
<reference evidence="8" key="1">
    <citation type="submission" date="2023-03" db="EMBL/GenBank/DDBJ databases">
        <title>a new species belonging to Providencia genus.</title>
        <authorList>
            <person name="Yang W."/>
            <person name="Hu F."/>
            <person name="Shen S."/>
            <person name="Ding L."/>
            <person name="Yin D."/>
        </authorList>
    </citation>
    <scope>NUCLEOTIDE SEQUENCE</scope>
    <source>
        <strain evidence="8">CRE-3FA-0001</strain>
    </source>
</reference>
<dbReference type="SUPFAM" id="SSF103473">
    <property type="entry name" value="MFS general substrate transporter"/>
    <property type="match status" value="1"/>
</dbReference>
<feature type="transmembrane region" description="Helical" evidence="6">
    <location>
        <begin position="101"/>
        <end position="122"/>
    </location>
</feature>
<reference evidence="9" key="3">
    <citation type="journal article" date="2024" name="Int. J. Antimicrob. Agents">
        <title>Identification of a novel Providencia species showing multi-drug-resistant in three patients with hospital-acquired infection.</title>
        <authorList>
            <person name="Yang W."/>
            <person name="Chen J."/>
            <person name="Yang F."/>
            <person name="Ji P."/>
            <person name="Shen S."/>
            <person name="Yin D."/>
            <person name="Hu F."/>
        </authorList>
    </citation>
    <scope>NUCLEOTIDE SEQUENCE</scope>
    <source>
        <strain evidence="9">CRE-138-0111</strain>
    </source>
</reference>
<feature type="domain" description="Major facilitator superfamily (MFS) profile" evidence="7">
    <location>
        <begin position="6"/>
        <end position="381"/>
    </location>
</feature>
<feature type="transmembrane region" description="Helical" evidence="6">
    <location>
        <begin position="331"/>
        <end position="349"/>
    </location>
</feature>
<keyword evidence="5 6" id="KW-0472">Membrane</keyword>
<gene>
    <name evidence="8" type="ORF">P7V44_01105</name>
    <name evidence="9" type="ORF">Q5E86_02650</name>
</gene>
<evidence type="ECO:0000313" key="11">
    <source>
        <dbReference type="Proteomes" id="UP001176478"/>
    </source>
</evidence>
<dbReference type="GO" id="GO:0005886">
    <property type="term" value="C:plasma membrane"/>
    <property type="evidence" value="ECO:0007669"/>
    <property type="project" value="UniProtKB-SubCell"/>
</dbReference>
<dbReference type="Proteomes" id="UP001176478">
    <property type="component" value="Unassembled WGS sequence"/>
</dbReference>
<keyword evidence="3 6" id="KW-0812">Transmembrane</keyword>
<protein>
    <submittedName>
        <fullName evidence="8">MFS transporter</fullName>
    </submittedName>
</protein>
<comment type="caution">
    <text evidence="8">The sequence shown here is derived from an EMBL/GenBank/DDBJ whole genome shotgun (WGS) entry which is preliminary data.</text>
</comment>
<feature type="transmembrane region" description="Helical" evidence="6">
    <location>
        <begin position="129"/>
        <end position="149"/>
    </location>
</feature>
<dbReference type="InterPro" id="IPR011701">
    <property type="entry name" value="MFS"/>
</dbReference>
<dbReference type="PROSITE" id="PS50850">
    <property type="entry name" value="MFS"/>
    <property type="match status" value="1"/>
</dbReference>
<dbReference type="RefSeq" id="WP_042843779.1">
    <property type="nucleotide sequence ID" value="NZ_JARRYG010000001.1"/>
</dbReference>
<dbReference type="InterPro" id="IPR036259">
    <property type="entry name" value="MFS_trans_sf"/>
</dbReference>
<dbReference type="EMBL" id="JARRYG010000001">
    <property type="protein sequence ID" value="MDG4694832.1"/>
    <property type="molecule type" value="Genomic_DNA"/>
</dbReference>
<dbReference type="Pfam" id="PF07690">
    <property type="entry name" value="MFS_1"/>
    <property type="match status" value="1"/>
</dbReference>
<feature type="transmembrane region" description="Helical" evidence="6">
    <location>
        <begin position="355"/>
        <end position="376"/>
    </location>
</feature>
<name>A0AA42K0H9_9GAMM</name>
<feature type="transmembrane region" description="Helical" evidence="6">
    <location>
        <begin position="161"/>
        <end position="182"/>
    </location>
</feature>
<dbReference type="Gene3D" id="1.20.1250.20">
    <property type="entry name" value="MFS general substrate transporter like domains"/>
    <property type="match status" value="1"/>
</dbReference>
<evidence type="ECO:0000256" key="1">
    <source>
        <dbReference type="ARBA" id="ARBA00004651"/>
    </source>
</evidence>
<dbReference type="InterPro" id="IPR050189">
    <property type="entry name" value="MFS_Efflux_Transporters"/>
</dbReference>